<dbReference type="InParanoid" id="A0A2K3DYK4"/>
<proteinExistence type="predicted"/>
<feature type="compositionally biased region" description="Low complexity" evidence="1">
    <location>
        <begin position="113"/>
        <end position="127"/>
    </location>
</feature>
<gene>
    <name evidence="2" type="ORF">CHLRE_03g194535v5</name>
</gene>
<keyword evidence="3" id="KW-1185">Reference proteome</keyword>
<protein>
    <submittedName>
        <fullName evidence="2">Uncharacterized protein</fullName>
    </submittedName>
</protein>
<dbReference type="RefSeq" id="XP_042926355.1">
    <property type="nucleotide sequence ID" value="XM_043061226.1"/>
</dbReference>
<name>A0A2K3DYK4_CHLRE</name>
<feature type="region of interest" description="Disordered" evidence="1">
    <location>
        <begin position="98"/>
        <end position="160"/>
    </location>
</feature>
<feature type="compositionally biased region" description="Gly residues" evidence="1">
    <location>
        <begin position="199"/>
        <end position="229"/>
    </location>
</feature>
<accession>A0A2K3DYK4</accession>
<dbReference type="Gramene" id="PNW85605">
    <property type="protein sequence ID" value="PNW85605"/>
    <property type="gene ID" value="CHLRE_03g194535v5"/>
</dbReference>
<evidence type="ECO:0000313" key="2">
    <source>
        <dbReference type="EMBL" id="PNW85605.1"/>
    </source>
</evidence>
<dbReference type="AlphaFoldDB" id="A0A2K3DYK4"/>
<evidence type="ECO:0000313" key="3">
    <source>
        <dbReference type="Proteomes" id="UP000006906"/>
    </source>
</evidence>
<organism evidence="2 3">
    <name type="scientific">Chlamydomonas reinhardtii</name>
    <name type="common">Chlamydomonas smithii</name>
    <dbReference type="NCBI Taxonomy" id="3055"/>
    <lineage>
        <taxon>Eukaryota</taxon>
        <taxon>Viridiplantae</taxon>
        <taxon>Chlorophyta</taxon>
        <taxon>core chlorophytes</taxon>
        <taxon>Chlorophyceae</taxon>
        <taxon>CS clade</taxon>
        <taxon>Chlamydomonadales</taxon>
        <taxon>Chlamydomonadaceae</taxon>
        <taxon>Chlamydomonas</taxon>
    </lineage>
</organism>
<sequence length="229" mass="22569">MGTGAIQSANAGSQPACAAGNLVGICNRCQVACVAPHGEPGYLVMSVFEPAPPAHYQGRDPVAAAVAQQQLHDLALDPEGVMEARPRLRQLPWWAERGGSREPAGEVVEVEEASAAPHPSASPTPAALGPALEASAGPQPPGSQNWTATSQPSAPPPPQLPALVRRRAAAAFLRFDPSGKQLAALSTAAARVGAVLAVGVGGGGGDGPTAAGSGGPRSGAGAADGGARA</sequence>
<dbReference type="KEGG" id="cre:CHLRE_03g194535v5"/>
<reference evidence="2 3" key="1">
    <citation type="journal article" date="2007" name="Science">
        <title>The Chlamydomonas genome reveals the evolution of key animal and plant functions.</title>
        <authorList>
            <person name="Merchant S.S."/>
            <person name="Prochnik S.E."/>
            <person name="Vallon O."/>
            <person name="Harris E.H."/>
            <person name="Karpowicz S.J."/>
            <person name="Witman G.B."/>
            <person name="Terry A."/>
            <person name="Salamov A."/>
            <person name="Fritz-Laylin L.K."/>
            <person name="Marechal-Drouard L."/>
            <person name="Marshall W.F."/>
            <person name="Qu L.H."/>
            <person name="Nelson D.R."/>
            <person name="Sanderfoot A.A."/>
            <person name="Spalding M.H."/>
            <person name="Kapitonov V.V."/>
            <person name="Ren Q."/>
            <person name="Ferris P."/>
            <person name="Lindquist E."/>
            <person name="Shapiro H."/>
            <person name="Lucas S.M."/>
            <person name="Grimwood J."/>
            <person name="Schmutz J."/>
            <person name="Cardol P."/>
            <person name="Cerutti H."/>
            <person name="Chanfreau G."/>
            <person name="Chen C.L."/>
            <person name="Cognat V."/>
            <person name="Croft M.T."/>
            <person name="Dent R."/>
            <person name="Dutcher S."/>
            <person name="Fernandez E."/>
            <person name="Fukuzawa H."/>
            <person name="Gonzalez-Ballester D."/>
            <person name="Gonzalez-Halphen D."/>
            <person name="Hallmann A."/>
            <person name="Hanikenne M."/>
            <person name="Hippler M."/>
            <person name="Inwood W."/>
            <person name="Jabbari K."/>
            <person name="Kalanon M."/>
            <person name="Kuras R."/>
            <person name="Lefebvre P.A."/>
            <person name="Lemaire S.D."/>
            <person name="Lobanov A.V."/>
            <person name="Lohr M."/>
            <person name="Manuell A."/>
            <person name="Meier I."/>
            <person name="Mets L."/>
            <person name="Mittag M."/>
            <person name="Mittelmeier T."/>
            <person name="Moroney J.V."/>
            <person name="Moseley J."/>
            <person name="Napoli C."/>
            <person name="Nedelcu A.M."/>
            <person name="Niyogi K."/>
            <person name="Novoselov S.V."/>
            <person name="Paulsen I.T."/>
            <person name="Pazour G."/>
            <person name="Purton S."/>
            <person name="Ral J.P."/>
            <person name="Riano-Pachon D.M."/>
            <person name="Riekhof W."/>
            <person name="Rymarquis L."/>
            <person name="Schroda M."/>
            <person name="Stern D."/>
            <person name="Umen J."/>
            <person name="Willows R."/>
            <person name="Wilson N."/>
            <person name="Zimmer S.L."/>
            <person name="Allmer J."/>
            <person name="Balk J."/>
            <person name="Bisova K."/>
            <person name="Chen C.J."/>
            <person name="Elias M."/>
            <person name="Gendler K."/>
            <person name="Hauser C."/>
            <person name="Lamb M.R."/>
            <person name="Ledford H."/>
            <person name="Long J.C."/>
            <person name="Minagawa J."/>
            <person name="Page M.D."/>
            <person name="Pan J."/>
            <person name="Pootakham W."/>
            <person name="Roje S."/>
            <person name="Rose A."/>
            <person name="Stahlberg E."/>
            <person name="Terauchi A.M."/>
            <person name="Yang P."/>
            <person name="Ball S."/>
            <person name="Bowler C."/>
            <person name="Dieckmann C.L."/>
            <person name="Gladyshev V.N."/>
            <person name="Green P."/>
            <person name="Jorgensen R."/>
            <person name="Mayfield S."/>
            <person name="Mueller-Roeber B."/>
            <person name="Rajamani S."/>
            <person name="Sayre R.T."/>
            <person name="Brokstein P."/>
            <person name="Dubchak I."/>
            <person name="Goodstein D."/>
            <person name="Hornick L."/>
            <person name="Huang Y.W."/>
            <person name="Jhaveri J."/>
            <person name="Luo Y."/>
            <person name="Martinez D."/>
            <person name="Ngau W.C."/>
            <person name="Otillar B."/>
            <person name="Poliakov A."/>
            <person name="Porter A."/>
            <person name="Szajkowski L."/>
            <person name="Werner G."/>
            <person name="Zhou K."/>
            <person name="Grigoriev I.V."/>
            <person name="Rokhsar D.S."/>
            <person name="Grossman A.R."/>
        </authorList>
    </citation>
    <scope>NUCLEOTIDE SEQUENCE [LARGE SCALE GENOMIC DNA]</scope>
    <source>
        <strain evidence="3">CC-503</strain>
    </source>
</reference>
<dbReference type="GeneID" id="66052957"/>
<feature type="region of interest" description="Disordered" evidence="1">
    <location>
        <begin position="198"/>
        <end position="229"/>
    </location>
</feature>
<dbReference type="Proteomes" id="UP000006906">
    <property type="component" value="Chromosome 3"/>
</dbReference>
<evidence type="ECO:0000256" key="1">
    <source>
        <dbReference type="SAM" id="MobiDB-lite"/>
    </source>
</evidence>
<dbReference type="EMBL" id="CM008964">
    <property type="protein sequence ID" value="PNW85605.1"/>
    <property type="molecule type" value="Genomic_DNA"/>
</dbReference>